<organism evidence="2 3">
    <name type="scientific">Canna indica</name>
    <name type="common">Indian-shot</name>
    <dbReference type="NCBI Taxonomy" id="4628"/>
    <lineage>
        <taxon>Eukaryota</taxon>
        <taxon>Viridiplantae</taxon>
        <taxon>Streptophyta</taxon>
        <taxon>Embryophyta</taxon>
        <taxon>Tracheophyta</taxon>
        <taxon>Spermatophyta</taxon>
        <taxon>Magnoliopsida</taxon>
        <taxon>Liliopsida</taxon>
        <taxon>Zingiberales</taxon>
        <taxon>Cannaceae</taxon>
        <taxon>Canna</taxon>
    </lineage>
</organism>
<dbReference type="AlphaFoldDB" id="A0AAQ3Q528"/>
<keyword evidence="3" id="KW-1185">Reference proteome</keyword>
<dbReference type="InterPro" id="IPR050202">
    <property type="entry name" value="Cyt/Deoxycyt_deaminase"/>
</dbReference>
<dbReference type="Proteomes" id="UP001327560">
    <property type="component" value="Chromosome 2"/>
</dbReference>
<name>A0AAQ3Q528_9LILI</name>
<dbReference type="Gene3D" id="3.40.140.10">
    <property type="entry name" value="Cytidine Deaminase, domain 2"/>
    <property type="match status" value="1"/>
</dbReference>
<evidence type="ECO:0000313" key="3">
    <source>
        <dbReference type="Proteomes" id="UP001327560"/>
    </source>
</evidence>
<dbReference type="PANTHER" id="PTHR11644">
    <property type="entry name" value="CYTIDINE DEAMINASE"/>
    <property type="match status" value="1"/>
</dbReference>
<evidence type="ECO:0000256" key="1">
    <source>
        <dbReference type="ARBA" id="ARBA00006576"/>
    </source>
</evidence>
<protein>
    <submittedName>
        <fullName evidence="2">Cytidine deaminase 1-like</fullName>
    </submittedName>
</protein>
<dbReference type="GO" id="GO:0005829">
    <property type="term" value="C:cytosol"/>
    <property type="evidence" value="ECO:0007669"/>
    <property type="project" value="TreeGrafter"/>
</dbReference>
<evidence type="ECO:0000313" key="2">
    <source>
        <dbReference type="EMBL" id="WOK96339.1"/>
    </source>
</evidence>
<proteinExistence type="inferred from homology"/>
<gene>
    <name evidence="2" type="ORF">Cni_G05046</name>
</gene>
<comment type="similarity">
    <text evidence="1">Belongs to the cytidine and deoxycytidylate deaminase family.</text>
</comment>
<dbReference type="EMBL" id="CP136891">
    <property type="protein sequence ID" value="WOK96339.1"/>
    <property type="molecule type" value="Genomic_DNA"/>
</dbReference>
<sequence length="103" mass="11515">MSVAAHREAAIRCIAVSAAPCGHCRQFLQEIRGEPKIRIPVTSDDNPFSFHPLSHFLPHPFGSLDLLHKDLPPLLKSHDNEVCLLEPTTVEEFYNMIEEGVEG</sequence>
<dbReference type="PANTHER" id="PTHR11644:SF2">
    <property type="entry name" value="CYTIDINE DEAMINASE"/>
    <property type="match status" value="1"/>
</dbReference>
<reference evidence="2 3" key="1">
    <citation type="submission" date="2023-10" db="EMBL/GenBank/DDBJ databases">
        <title>Chromosome-scale genome assembly provides insights into flower coloration mechanisms of Canna indica.</title>
        <authorList>
            <person name="Li C."/>
        </authorList>
    </citation>
    <scope>NUCLEOTIDE SEQUENCE [LARGE SCALE GENOMIC DNA]</scope>
    <source>
        <tissue evidence="2">Flower</tissue>
    </source>
</reference>
<dbReference type="GO" id="GO:0008270">
    <property type="term" value="F:zinc ion binding"/>
    <property type="evidence" value="ECO:0007669"/>
    <property type="project" value="TreeGrafter"/>
</dbReference>
<accession>A0AAQ3Q528</accession>
<dbReference type="SUPFAM" id="SSF53927">
    <property type="entry name" value="Cytidine deaminase-like"/>
    <property type="match status" value="1"/>
</dbReference>
<dbReference type="GO" id="GO:0004126">
    <property type="term" value="F:cytidine deaminase activity"/>
    <property type="evidence" value="ECO:0007669"/>
    <property type="project" value="TreeGrafter"/>
</dbReference>
<dbReference type="InterPro" id="IPR016193">
    <property type="entry name" value="Cytidine_deaminase-like"/>
</dbReference>